<evidence type="ECO:0000313" key="11">
    <source>
        <dbReference type="EMBL" id="MDP9836137.1"/>
    </source>
</evidence>
<dbReference type="InterPro" id="IPR003594">
    <property type="entry name" value="HATPase_dom"/>
</dbReference>
<evidence type="ECO:0000256" key="7">
    <source>
        <dbReference type="ARBA" id="ARBA00022777"/>
    </source>
</evidence>
<dbReference type="Gene3D" id="1.10.287.130">
    <property type="match status" value="1"/>
</dbReference>
<organism evidence="11 12">
    <name type="scientific">Neorhizobium huautlense</name>
    <dbReference type="NCBI Taxonomy" id="67774"/>
    <lineage>
        <taxon>Bacteria</taxon>
        <taxon>Pseudomonadati</taxon>
        <taxon>Pseudomonadota</taxon>
        <taxon>Alphaproteobacteria</taxon>
        <taxon>Hyphomicrobiales</taxon>
        <taxon>Rhizobiaceae</taxon>
        <taxon>Rhizobium/Agrobacterium group</taxon>
        <taxon>Neorhizobium</taxon>
    </lineage>
</organism>
<dbReference type="SUPFAM" id="SSF55874">
    <property type="entry name" value="ATPase domain of HSP90 chaperone/DNA topoisomerase II/histidine kinase"/>
    <property type="match status" value="1"/>
</dbReference>
<evidence type="ECO:0000256" key="9">
    <source>
        <dbReference type="ARBA" id="ARBA00023136"/>
    </source>
</evidence>
<evidence type="ECO:0000256" key="2">
    <source>
        <dbReference type="ARBA" id="ARBA00004370"/>
    </source>
</evidence>
<dbReference type="InterPro" id="IPR036097">
    <property type="entry name" value="HisK_dim/P_sf"/>
</dbReference>
<accession>A0ABT9PNX3</accession>
<dbReference type="Proteomes" id="UP001241472">
    <property type="component" value="Unassembled WGS sequence"/>
</dbReference>
<gene>
    <name evidence="11" type="ORF">J2T09_000879</name>
</gene>
<keyword evidence="12" id="KW-1185">Reference proteome</keyword>
<evidence type="ECO:0000256" key="6">
    <source>
        <dbReference type="ARBA" id="ARBA00022692"/>
    </source>
</evidence>
<keyword evidence="6" id="KW-0812">Transmembrane</keyword>
<comment type="catalytic activity">
    <reaction evidence="1">
        <text>ATP + protein L-histidine = ADP + protein N-phospho-L-histidine.</text>
        <dbReference type="EC" id="2.7.13.3"/>
    </reaction>
</comment>
<dbReference type="InterPro" id="IPR036890">
    <property type="entry name" value="HATPase_C_sf"/>
</dbReference>
<dbReference type="EC" id="2.7.13.3" evidence="3"/>
<evidence type="ECO:0000256" key="5">
    <source>
        <dbReference type="ARBA" id="ARBA00022679"/>
    </source>
</evidence>
<evidence type="ECO:0000256" key="1">
    <source>
        <dbReference type="ARBA" id="ARBA00000085"/>
    </source>
</evidence>
<keyword evidence="9" id="KW-0472">Membrane</keyword>
<evidence type="ECO:0000256" key="4">
    <source>
        <dbReference type="ARBA" id="ARBA00022553"/>
    </source>
</evidence>
<name>A0ABT9PNX3_9HYPH</name>
<dbReference type="InterPro" id="IPR004358">
    <property type="entry name" value="Sig_transdc_His_kin-like_C"/>
</dbReference>
<keyword evidence="4" id="KW-0597">Phosphoprotein</keyword>
<dbReference type="InterPro" id="IPR005467">
    <property type="entry name" value="His_kinase_dom"/>
</dbReference>
<dbReference type="PROSITE" id="PS50109">
    <property type="entry name" value="HIS_KIN"/>
    <property type="match status" value="1"/>
</dbReference>
<evidence type="ECO:0000259" key="10">
    <source>
        <dbReference type="PROSITE" id="PS50109"/>
    </source>
</evidence>
<dbReference type="Pfam" id="PF02518">
    <property type="entry name" value="HATPase_c"/>
    <property type="match status" value="1"/>
</dbReference>
<dbReference type="PANTHER" id="PTHR45436">
    <property type="entry name" value="SENSOR HISTIDINE KINASE YKOH"/>
    <property type="match status" value="1"/>
</dbReference>
<dbReference type="PRINTS" id="PR00344">
    <property type="entry name" value="BCTRLSENSOR"/>
</dbReference>
<reference evidence="11 12" key="1">
    <citation type="submission" date="2023-07" db="EMBL/GenBank/DDBJ databases">
        <title>Sorghum-associated microbial communities from plants grown in Nebraska, USA.</title>
        <authorList>
            <person name="Schachtman D."/>
        </authorList>
    </citation>
    <scope>NUCLEOTIDE SEQUENCE [LARGE SCALE GENOMIC DNA]</scope>
    <source>
        <strain evidence="11 12">DS1307</strain>
    </source>
</reference>
<keyword evidence="8" id="KW-1133">Transmembrane helix</keyword>
<sequence length="452" mass="49377">MKRPLSIRVRFLLVSLIAVPSALALAALFMTSMFSASLERRLEEELKGHINTIAGSIRLGADGRIEHPFSLMDRRFTEAYGGLYWQIGDATTPAMFRSESLWDTSLTSPDDVPDDGAVHRYEADGPNDTRLIVLERQIMVSAPAGLKPVQISVASDTKTLDEASRGFALDILPYLAGLAAFLIGASLVQVFYGLKPLADLTKGLDRIRERRSGRLEGALPVEFVPVEEAVNRLLGEQAQSLAKARARAGDLAHGLKTPLTVLSNDALTLRERGQEEIADEIEQLVRLMRGHVEHELARSRIVANADMRQTDADIEKIVGQVVKTLQRTPKGEGLQWTIEIGAPPNVPLDAHDLRELIGNLTENAVKWASGEVCISWKDGRLVVADDGPGVDPEKIRSMTERGVRLDSQTPGTGFGLSIVKEICEVYGLMLSIENRQGSGLMVSVVFGETLSK</sequence>
<protein>
    <recommendedName>
        <fullName evidence="3">histidine kinase</fullName>
        <ecNumber evidence="3">2.7.13.3</ecNumber>
    </recommendedName>
</protein>
<evidence type="ECO:0000256" key="3">
    <source>
        <dbReference type="ARBA" id="ARBA00012438"/>
    </source>
</evidence>
<proteinExistence type="predicted"/>
<feature type="domain" description="Histidine kinase" evidence="10">
    <location>
        <begin position="250"/>
        <end position="450"/>
    </location>
</feature>
<comment type="subcellular location">
    <subcellularLocation>
        <location evidence="2">Membrane</location>
    </subcellularLocation>
</comment>
<evidence type="ECO:0000313" key="12">
    <source>
        <dbReference type="Proteomes" id="UP001241472"/>
    </source>
</evidence>
<dbReference type="SUPFAM" id="SSF47384">
    <property type="entry name" value="Homodimeric domain of signal transducing histidine kinase"/>
    <property type="match status" value="1"/>
</dbReference>
<evidence type="ECO:0000256" key="8">
    <source>
        <dbReference type="ARBA" id="ARBA00022989"/>
    </source>
</evidence>
<keyword evidence="5" id="KW-0808">Transferase</keyword>
<dbReference type="PANTHER" id="PTHR45436:SF5">
    <property type="entry name" value="SENSOR HISTIDINE KINASE TRCS"/>
    <property type="match status" value="1"/>
</dbReference>
<dbReference type="Gene3D" id="3.30.565.10">
    <property type="entry name" value="Histidine kinase-like ATPase, C-terminal domain"/>
    <property type="match status" value="1"/>
</dbReference>
<dbReference type="RefSeq" id="WP_306831475.1">
    <property type="nucleotide sequence ID" value="NZ_JAUSRF010000002.1"/>
</dbReference>
<dbReference type="SMART" id="SM00387">
    <property type="entry name" value="HATPase_c"/>
    <property type="match status" value="1"/>
</dbReference>
<keyword evidence="7 11" id="KW-0418">Kinase</keyword>
<dbReference type="InterPro" id="IPR050428">
    <property type="entry name" value="TCS_sensor_his_kinase"/>
</dbReference>
<comment type="caution">
    <text evidence="11">The sequence shown here is derived from an EMBL/GenBank/DDBJ whole genome shotgun (WGS) entry which is preliminary data.</text>
</comment>
<dbReference type="GO" id="GO:0016301">
    <property type="term" value="F:kinase activity"/>
    <property type="evidence" value="ECO:0007669"/>
    <property type="project" value="UniProtKB-KW"/>
</dbReference>
<dbReference type="EMBL" id="JAUSRF010000002">
    <property type="protein sequence ID" value="MDP9836137.1"/>
    <property type="molecule type" value="Genomic_DNA"/>
</dbReference>